<evidence type="ECO:0000256" key="9">
    <source>
        <dbReference type="SAM" id="MobiDB-lite"/>
    </source>
</evidence>
<protein>
    <recommendedName>
        <fullName evidence="11">Potassium channel domain-containing protein</fullName>
    </recommendedName>
</protein>
<evidence type="ECO:0000313" key="13">
    <source>
        <dbReference type="Proteomes" id="UP000007110"/>
    </source>
</evidence>
<dbReference type="Proteomes" id="UP000007110">
    <property type="component" value="Unassembled WGS sequence"/>
</dbReference>
<dbReference type="RefSeq" id="XP_030841770.1">
    <property type="nucleotide sequence ID" value="XM_030985910.1"/>
</dbReference>
<dbReference type="GeneID" id="579580"/>
<feature type="transmembrane region" description="Helical" evidence="10">
    <location>
        <begin position="441"/>
        <end position="463"/>
    </location>
</feature>
<feature type="region of interest" description="Disordered" evidence="9">
    <location>
        <begin position="109"/>
        <end position="146"/>
    </location>
</feature>
<keyword evidence="4 10" id="KW-1133">Transmembrane helix</keyword>
<reference evidence="13" key="1">
    <citation type="submission" date="2015-02" db="EMBL/GenBank/DDBJ databases">
        <title>Genome sequencing for Strongylocentrotus purpuratus.</title>
        <authorList>
            <person name="Murali S."/>
            <person name="Liu Y."/>
            <person name="Vee V."/>
            <person name="English A."/>
            <person name="Wang M."/>
            <person name="Skinner E."/>
            <person name="Han Y."/>
            <person name="Muzny D.M."/>
            <person name="Worley K.C."/>
            <person name="Gibbs R.A."/>
        </authorList>
    </citation>
    <scope>NUCLEOTIDE SEQUENCE</scope>
</reference>
<dbReference type="OrthoDB" id="297496at2759"/>
<feature type="transmembrane region" description="Helical" evidence="10">
    <location>
        <begin position="186"/>
        <end position="204"/>
    </location>
</feature>
<feature type="region of interest" description="Disordered" evidence="9">
    <location>
        <begin position="295"/>
        <end position="352"/>
    </location>
</feature>
<feature type="transmembrane region" description="Helical" evidence="10">
    <location>
        <begin position="53"/>
        <end position="78"/>
    </location>
</feature>
<comment type="subcellular location">
    <subcellularLocation>
        <location evidence="1">Membrane</location>
        <topology evidence="1">Multi-pass membrane protein</topology>
    </subcellularLocation>
</comment>
<feature type="compositionally biased region" description="Basic and acidic residues" evidence="9">
    <location>
        <begin position="295"/>
        <end position="313"/>
    </location>
</feature>
<name>A0A7M7NWH3_STRPU</name>
<evidence type="ECO:0000256" key="5">
    <source>
        <dbReference type="ARBA" id="ARBA00023065"/>
    </source>
</evidence>
<proteinExistence type="inferred from homology"/>
<evidence type="ECO:0000256" key="8">
    <source>
        <dbReference type="RuleBase" id="RU003857"/>
    </source>
</evidence>
<evidence type="ECO:0000256" key="6">
    <source>
        <dbReference type="ARBA" id="ARBA00023136"/>
    </source>
</evidence>
<keyword evidence="3 8" id="KW-0812">Transmembrane</keyword>
<feature type="transmembrane region" description="Helical" evidence="10">
    <location>
        <begin position="216"/>
        <end position="236"/>
    </location>
</feature>
<feature type="compositionally biased region" description="Low complexity" evidence="9">
    <location>
        <begin position="125"/>
        <end position="134"/>
    </location>
</feature>
<keyword evidence="13" id="KW-1185">Reference proteome</keyword>
<dbReference type="GO" id="GO:0015271">
    <property type="term" value="F:outward rectifier potassium channel activity"/>
    <property type="evidence" value="ECO:0000318"/>
    <property type="project" value="GO_Central"/>
</dbReference>
<accession>A0A7M7NWH3</accession>
<feature type="domain" description="Potassium channel" evidence="11">
    <location>
        <begin position="184"/>
        <end position="241"/>
    </location>
</feature>
<dbReference type="KEGG" id="spu:579580"/>
<dbReference type="InParanoid" id="A0A7M7NWH3"/>
<feature type="domain" description="Potassium channel" evidence="11">
    <location>
        <begin position="391"/>
        <end position="465"/>
    </location>
</feature>
<dbReference type="PANTHER" id="PTHR11003:SF330">
    <property type="entry name" value="POTASSIUM CHANNEL DOMAIN-CONTAINING PROTEIN"/>
    <property type="match status" value="1"/>
</dbReference>
<dbReference type="InterPro" id="IPR003280">
    <property type="entry name" value="2pore_dom_K_chnl"/>
</dbReference>
<comment type="similarity">
    <text evidence="8">Belongs to the two pore domain potassium channel (TC 1.A.1.8) family.</text>
</comment>
<keyword evidence="6 10" id="KW-0472">Membrane</keyword>
<keyword evidence="5 8" id="KW-0406">Ion transport</keyword>
<evidence type="ECO:0000256" key="7">
    <source>
        <dbReference type="ARBA" id="ARBA00023303"/>
    </source>
</evidence>
<evidence type="ECO:0000259" key="11">
    <source>
        <dbReference type="Pfam" id="PF07885"/>
    </source>
</evidence>
<dbReference type="GO" id="GO:0022841">
    <property type="term" value="F:potassium ion leak channel activity"/>
    <property type="evidence" value="ECO:0000318"/>
    <property type="project" value="GO_Central"/>
</dbReference>
<evidence type="ECO:0000256" key="1">
    <source>
        <dbReference type="ARBA" id="ARBA00004141"/>
    </source>
</evidence>
<evidence type="ECO:0000256" key="2">
    <source>
        <dbReference type="ARBA" id="ARBA00022448"/>
    </source>
</evidence>
<dbReference type="AlphaFoldDB" id="A0A7M7NWH3"/>
<feature type="region of interest" description="Disordered" evidence="9">
    <location>
        <begin position="1"/>
        <end position="36"/>
    </location>
</feature>
<dbReference type="Pfam" id="PF07885">
    <property type="entry name" value="Ion_trans_2"/>
    <property type="match status" value="2"/>
</dbReference>
<feature type="transmembrane region" description="Helical" evidence="10">
    <location>
        <begin position="412"/>
        <end position="429"/>
    </location>
</feature>
<dbReference type="Gene3D" id="1.10.287.70">
    <property type="match status" value="1"/>
</dbReference>
<dbReference type="GO" id="GO:0005886">
    <property type="term" value="C:plasma membrane"/>
    <property type="evidence" value="ECO:0000318"/>
    <property type="project" value="GO_Central"/>
</dbReference>
<feature type="transmembrane region" description="Helical" evidence="10">
    <location>
        <begin position="386"/>
        <end position="405"/>
    </location>
</feature>
<organism evidence="12 13">
    <name type="scientific">Strongylocentrotus purpuratus</name>
    <name type="common">Purple sea urchin</name>
    <dbReference type="NCBI Taxonomy" id="7668"/>
    <lineage>
        <taxon>Eukaryota</taxon>
        <taxon>Metazoa</taxon>
        <taxon>Echinodermata</taxon>
        <taxon>Eleutherozoa</taxon>
        <taxon>Echinozoa</taxon>
        <taxon>Echinoidea</taxon>
        <taxon>Euechinoidea</taxon>
        <taxon>Echinacea</taxon>
        <taxon>Camarodonta</taxon>
        <taxon>Echinidea</taxon>
        <taxon>Strongylocentrotidae</taxon>
        <taxon>Strongylocentrotus</taxon>
    </lineage>
</organism>
<evidence type="ECO:0000256" key="3">
    <source>
        <dbReference type="ARBA" id="ARBA00022692"/>
    </source>
</evidence>
<sequence>MLQPEMSDMPMSAMSREMTTRRSRRQNTNRENESEEITKLKERHTILGAVKKVVRAVIPHLVLLGVLFVYLGFGAWVFSTLENSCSLECYRELDEAKVKMRGIAINRTTCTPSGSTPLPPQDAIGRTSSSSTKGAGKGTPYESSEACDDDAMVEEMDEQFDVVMKKMVRSGMTIGRMDSLLVGRTWNLSSAMLFSMTTITTIGYGDIAPETTGGRIFCIFYCIVGIPLALLCLANIGNLLARLTLKTCRATHYCLVVRHKVGASCRRCRGTSKSHPETSSQRKIINGEVEISMEKVGRPPAYESKEKEADRANANKTSDANTNDHAITRSVSIATDRPTSQPHGVTKQPSSDVCELGSGAGVPSCGCPPNQCQCEHKPDVLEEVPLLVIVAILIIYMCGGAAWMASAEGWDFGTGIYFMFITLTTIGFGDVLPMKHYAADTFIPCLFFTLFGLAIMSMCIALVQVKVLRGYQLITTKLGLC</sequence>
<evidence type="ECO:0000313" key="12">
    <source>
        <dbReference type="EnsemblMetazoa" id="XP_030841770"/>
    </source>
</evidence>
<feature type="compositionally biased region" description="Polar residues" evidence="9">
    <location>
        <begin position="314"/>
        <end position="351"/>
    </location>
</feature>
<dbReference type="OMA" id="HECKGEN"/>
<keyword evidence="7 8" id="KW-0407">Ion channel</keyword>
<dbReference type="PANTHER" id="PTHR11003">
    <property type="entry name" value="POTASSIUM CHANNEL, SUBFAMILY K"/>
    <property type="match status" value="1"/>
</dbReference>
<dbReference type="PRINTS" id="PR01333">
    <property type="entry name" value="2POREKCHANEL"/>
</dbReference>
<dbReference type="GO" id="GO:0071805">
    <property type="term" value="P:potassium ion transmembrane transport"/>
    <property type="evidence" value="ECO:0000318"/>
    <property type="project" value="GO_Central"/>
</dbReference>
<dbReference type="EnsemblMetazoa" id="XM_030985910">
    <property type="protein sequence ID" value="XP_030841770"/>
    <property type="gene ID" value="LOC579580"/>
</dbReference>
<dbReference type="InterPro" id="IPR013099">
    <property type="entry name" value="K_chnl_dom"/>
</dbReference>
<evidence type="ECO:0000256" key="10">
    <source>
        <dbReference type="SAM" id="Phobius"/>
    </source>
</evidence>
<keyword evidence="2 8" id="KW-0813">Transport</keyword>
<dbReference type="SUPFAM" id="SSF81324">
    <property type="entry name" value="Voltage-gated potassium channels"/>
    <property type="match status" value="2"/>
</dbReference>
<evidence type="ECO:0000256" key="4">
    <source>
        <dbReference type="ARBA" id="ARBA00022989"/>
    </source>
</evidence>
<reference evidence="12" key="2">
    <citation type="submission" date="2021-01" db="UniProtKB">
        <authorList>
            <consortium name="EnsemblMetazoa"/>
        </authorList>
    </citation>
    <scope>IDENTIFICATION</scope>
</reference>